<evidence type="ECO:0000313" key="2">
    <source>
        <dbReference type="Proteomes" id="UP000239907"/>
    </source>
</evidence>
<dbReference type="Proteomes" id="UP000239907">
    <property type="component" value="Unassembled WGS sequence"/>
</dbReference>
<name>A0A2S7U4B2_9BACT</name>
<dbReference type="AlphaFoldDB" id="A0A2S7U4B2"/>
<accession>A0A2S7U4B2</accession>
<proteinExistence type="predicted"/>
<evidence type="ECO:0008006" key="3">
    <source>
        <dbReference type="Google" id="ProtNLM"/>
    </source>
</evidence>
<sequence>MLGDLPEAKCFESELLTQATHQTPSTLHFGQKLGHLYEDALLTLLESSPRFKVIANNFQIITEQRRTLGELDFLLLDSKTNSHIHLELAVKFYLIVINGDEVRYPGPDARDNYQRKVARLRDHQLTLTTHPEVQGIISPLINGATVTPQHLVHGIFFDHIKAKQRPLPDKASPNANRRKWLYCRQFSHHFAYVKSVRILPKQLWLCEIDHSLFQALVEVPVAELIELGQQRCTMFVIHAGEEPKFLAPDSWPNIH</sequence>
<evidence type="ECO:0000313" key="1">
    <source>
        <dbReference type="EMBL" id="PQJ29347.1"/>
    </source>
</evidence>
<keyword evidence="2" id="KW-1185">Reference proteome</keyword>
<gene>
    <name evidence="1" type="ORF">BSZ32_13195</name>
</gene>
<dbReference type="Pfam" id="PF08907">
    <property type="entry name" value="DUF1853"/>
    <property type="match status" value="1"/>
</dbReference>
<reference evidence="1 2" key="1">
    <citation type="submission" date="2016-12" db="EMBL/GenBank/DDBJ databases">
        <title>Study of bacterial adaptation to deep sea.</title>
        <authorList>
            <person name="Song J."/>
            <person name="Yoshizawa S."/>
            <person name="Kogure K."/>
        </authorList>
    </citation>
    <scope>NUCLEOTIDE SEQUENCE [LARGE SCALE GENOMIC DNA]</scope>
    <source>
        <strain evidence="1 2">SAORIC-165</strain>
    </source>
</reference>
<protein>
    <recommendedName>
        <fullName evidence="3">DUF1853 domain-containing protein</fullName>
    </recommendedName>
</protein>
<organism evidence="1 2">
    <name type="scientific">Rubritalea profundi</name>
    <dbReference type="NCBI Taxonomy" id="1658618"/>
    <lineage>
        <taxon>Bacteria</taxon>
        <taxon>Pseudomonadati</taxon>
        <taxon>Verrucomicrobiota</taxon>
        <taxon>Verrucomicrobiia</taxon>
        <taxon>Verrucomicrobiales</taxon>
        <taxon>Rubritaleaceae</taxon>
        <taxon>Rubritalea</taxon>
    </lineage>
</organism>
<comment type="caution">
    <text evidence="1">The sequence shown here is derived from an EMBL/GenBank/DDBJ whole genome shotgun (WGS) entry which is preliminary data.</text>
</comment>
<dbReference type="EMBL" id="MQWA01000001">
    <property type="protein sequence ID" value="PQJ29347.1"/>
    <property type="molecule type" value="Genomic_DNA"/>
</dbReference>
<dbReference type="InterPro" id="IPR015003">
    <property type="entry name" value="DUF1853"/>
</dbReference>